<dbReference type="STRING" id="331657.A0A4U0XC56"/>
<name>A0A4U0XC56_9PEZI</name>
<dbReference type="SUPFAM" id="SSF52313">
    <property type="entry name" value="Ribosomal protein S2"/>
    <property type="match status" value="1"/>
</dbReference>
<dbReference type="GO" id="GO:0003735">
    <property type="term" value="F:structural constituent of ribosome"/>
    <property type="evidence" value="ECO:0007669"/>
    <property type="project" value="InterPro"/>
</dbReference>
<reference evidence="5 6" key="1">
    <citation type="submission" date="2017-03" db="EMBL/GenBank/DDBJ databases">
        <title>Genomes of endolithic fungi from Antarctica.</title>
        <authorList>
            <person name="Coleine C."/>
            <person name="Masonjones S."/>
            <person name="Stajich J.E."/>
        </authorList>
    </citation>
    <scope>NUCLEOTIDE SEQUENCE [LARGE SCALE GENOMIC DNA]</scope>
    <source>
        <strain evidence="5 6">CCFEE 5187</strain>
    </source>
</reference>
<dbReference type="GO" id="GO:0006412">
    <property type="term" value="P:translation"/>
    <property type="evidence" value="ECO:0007669"/>
    <property type="project" value="InterPro"/>
</dbReference>
<accession>A0A4U0XC56</accession>
<evidence type="ECO:0008006" key="7">
    <source>
        <dbReference type="Google" id="ProtNLM"/>
    </source>
</evidence>
<dbReference type="Proteomes" id="UP000308768">
    <property type="component" value="Unassembled WGS sequence"/>
</dbReference>
<dbReference type="NCBIfam" id="TIGR01011">
    <property type="entry name" value="rpsB_bact"/>
    <property type="match status" value="1"/>
</dbReference>
<keyword evidence="2" id="KW-0689">Ribosomal protein</keyword>
<dbReference type="PANTHER" id="PTHR12534">
    <property type="entry name" value="30S RIBOSOMAL PROTEIN S2 PROKARYOTIC AND ORGANELLAR"/>
    <property type="match status" value="1"/>
</dbReference>
<dbReference type="CDD" id="cd01425">
    <property type="entry name" value="RPS2"/>
    <property type="match status" value="1"/>
</dbReference>
<organism evidence="5 6">
    <name type="scientific">Cryomyces minteri</name>
    <dbReference type="NCBI Taxonomy" id="331657"/>
    <lineage>
        <taxon>Eukaryota</taxon>
        <taxon>Fungi</taxon>
        <taxon>Dikarya</taxon>
        <taxon>Ascomycota</taxon>
        <taxon>Pezizomycotina</taxon>
        <taxon>Dothideomycetes</taxon>
        <taxon>Dothideomycetes incertae sedis</taxon>
        <taxon>Cryomyces</taxon>
    </lineage>
</organism>
<evidence type="ECO:0000313" key="6">
    <source>
        <dbReference type="Proteomes" id="UP000308768"/>
    </source>
</evidence>
<evidence type="ECO:0000256" key="1">
    <source>
        <dbReference type="ARBA" id="ARBA00006242"/>
    </source>
</evidence>
<feature type="compositionally biased region" description="Polar residues" evidence="4">
    <location>
        <begin position="610"/>
        <end position="627"/>
    </location>
</feature>
<evidence type="ECO:0000256" key="4">
    <source>
        <dbReference type="SAM" id="MobiDB-lite"/>
    </source>
</evidence>
<sequence>MIVRSLVLRQGRRALAKPPARSWKRLLASQADSIEASLQNSLKETHSIEAVINSQALHPVQPIDDVSHATAETRSVAEDYRTFKRQQELTSHLGTSISPHYQPHTLLTNPPSPQDITLELLLASQAHLGHSTSLWNPANARYIFGIRQGVHIIDLSTIAAHLRRACKIVEGVTSRGGLVLFVGTRPGQDRCVVKAAELAQGCHLFERWIPGSITNGQQILRRCRMKVVDEFDRDVSGFEGQLLDRAVLKPDLVVCLNPLENYVLLHECGLNNIPTIGVIDTDADPTWVTYPIPANDDSIRCVQVIAGVLGRAGEAGQALRREAAKLGSVTYTPAGGLVMPEGAGSTSEQASDDPSTGNGIEEDQFLRAVRAHAAKLSIRTPSYSEWVNAESPEEKASRAAVAEAEAQTYDQVEERPTDGVRNIASQPEDAASAIEWPDLDMQEHVPKAVEDQGALSSETASADSTEDSAPTAEEAAAASPASEAATATETATTQAPPQIQPQLEAVLRALGMDPSTVSEALKQQLMATLAQSQSQSQPPPQPLSQSQSQAPAPAQPEIRTQAQPEAQTETQAQSQAQAQPASQSQPESQSSAAAPAPAPEDASATEPESQSQSQTPASDAQGEVSSADSHDDSDGKADALFERWTRGPDNTEKTKTSGSGEDSARVEADDGGDGNGESSQEDDRDGEREGNKRDV</sequence>
<dbReference type="Pfam" id="PF00318">
    <property type="entry name" value="Ribosomal_S2"/>
    <property type="match status" value="1"/>
</dbReference>
<feature type="compositionally biased region" description="Polar residues" evidence="4">
    <location>
        <begin position="454"/>
        <end position="463"/>
    </location>
</feature>
<keyword evidence="3" id="KW-0687">Ribonucleoprotein</keyword>
<evidence type="ECO:0000256" key="3">
    <source>
        <dbReference type="ARBA" id="ARBA00023274"/>
    </source>
</evidence>
<comment type="similarity">
    <text evidence="1">Belongs to the universal ribosomal protein uS2 family.</text>
</comment>
<keyword evidence="6" id="KW-1185">Reference proteome</keyword>
<feature type="compositionally biased region" description="Low complexity" evidence="4">
    <location>
        <begin position="467"/>
        <end position="497"/>
    </location>
</feature>
<dbReference type="PANTHER" id="PTHR12534:SF0">
    <property type="entry name" value="SMALL RIBOSOMAL SUBUNIT PROTEIN US2M"/>
    <property type="match status" value="1"/>
</dbReference>
<proteinExistence type="inferred from homology"/>
<protein>
    <recommendedName>
        <fullName evidence="7">Ribosomal protein S2</fullName>
    </recommendedName>
</protein>
<dbReference type="EMBL" id="NAJN01000410">
    <property type="protein sequence ID" value="TKA73731.1"/>
    <property type="molecule type" value="Genomic_DNA"/>
</dbReference>
<dbReference type="InterPro" id="IPR023591">
    <property type="entry name" value="Ribosomal_uS2_flav_dom_sf"/>
</dbReference>
<feature type="compositionally biased region" description="Polar residues" evidence="4">
    <location>
        <begin position="344"/>
        <end position="358"/>
    </location>
</feature>
<feature type="region of interest" description="Disordered" evidence="4">
    <location>
        <begin position="397"/>
        <end position="423"/>
    </location>
</feature>
<comment type="caution">
    <text evidence="5">The sequence shown here is derived from an EMBL/GenBank/DDBJ whole genome shotgun (WGS) entry which is preliminary data.</text>
</comment>
<dbReference type="PROSITE" id="PS00962">
    <property type="entry name" value="RIBOSOMAL_S2_1"/>
    <property type="match status" value="1"/>
</dbReference>
<feature type="compositionally biased region" description="Low complexity" evidence="4">
    <location>
        <begin position="523"/>
        <end position="536"/>
    </location>
</feature>
<feature type="region of interest" description="Disordered" evidence="4">
    <location>
        <begin position="337"/>
        <end position="360"/>
    </location>
</feature>
<gene>
    <name evidence="5" type="ORF">B0A49_03178</name>
</gene>
<dbReference type="HAMAP" id="MF_00291_B">
    <property type="entry name" value="Ribosomal_uS2_B"/>
    <property type="match status" value="1"/>
</dbReference>
<feature type="compositionally biased region" description="Basic and acidic residues" evidence="4">
    <location>
        <begin position="685"/>
        <end position="695"/>
    </location>
</feature>
<dbReference type="GO" id="GO:0005763">
    <property type="term" value="C:mitochondrial small ribosomal subunit"/>
    <property type="evidence" value="ECO:0007669"/>
    <property type="project" value="TreeGrafter"/>
</dbReference>
<evidence type="ECO:0000256" key="2">
    <source>
        <dbReference type="ARBA" id="ARBA00022980"/>
    </source>
</evidence>
<feature type="compositionally biased region" description="Low complexity" evidence="4">
    <location>
        <begin position="543"/>
        <end position="609"/>
    </location>
</feature>
<dbReference type="InterPro" id="IPR018130">
    <property type="entry name" value="Ribosomal_uS2_CS"/>
</dbReference>
<dbReference type="InterPro" id="IPR001865">
    <property type="entry name" value="Ribosomal_uS2"/>
</dbReference>
<dbReference type="InterPro" id="IPR005706">
    <property type="entry name" value="Ribosomal_uS2_bac/mit/plastid"/>
</dbReference>
<dbReference type="AlphaFoldDB" id="A0A4U0XC56"/>
<dbReference type="PRINTS" id="PR00395">
    <property type="entry name" value="RIBOSOMALS2"/>
</dbReference>
<feature type="compositionally biased region" description="Basic and acidic residues" evidence="4">
    <location>
        <begin position="628"/>
        <end position="655"/>
    </location>
</feature>
<evidence type="ECO:0000313" key="5">
    <source>
        <dbReference type="EMBL" id="TKA73731.1"/>
    </source>
</evidence>
<dbReference type="Gene3D" id="3.40.50.10490">
    <property type="entry name" value="Glucose-6-phosphate isomerase like protein, domain 1"/>
    <property type="match status" value="1"/>
</dbReference>
<dbReference type="OrthoDB" id="2320368at2759"/>
<feature type="region of interest" description="Disordered" evidence="4">
    <location>
        <begin position="450"/>
        <end position="695"/>
    </location>
</feature>